<dbReference type="InterPro" id="IPR006059">
    <property type="entry name" value="SBP"/>
</dbReference>
<dbReference type="PANTHER" id="PTHR43649">
    <property type="entry name" value="ARABINOSE-BINDING PROTEIN-RELATED"/>
    <property type="match status" value="1"/>
</dbReference>
<feature type="signal peptide" evidence="1">
    <location>
        <begin position="1"/>
        <end position="34"/>
    </location>
</feature>
<feature type="chain" id="PRO_5038765444" evidence="1">
    <location>
        <begin position="35"/>
        <end position="447"/>
    </location>
</feature>
<reference evidence="2 3" key="1">
    <citation type="submission" date="2020-02" db="EMBL/GenBank/DDBJ databases">
        <authorList>
            <person name="Li X.-J."/>
            <person name="Han X.-M."/>
        </authorList>
    </citation>
    <scope>NUCLEOTIDE SEQUENCE [LARGE SCALE GENOMIC DNA]</scope>
    <source>
        <strain evidence="2 3">CCTCC AB 2017055</strain>
    </source>
</reference>
<dbReference type="Proteomes" id="UP000475214">
    <property type="component" value="Unassembled WGS sequence"/>
</dbReference>
<evidence type="ECO:0000313" key="3">
    <source>
        <dbReference type="Proteomes" id="UP000475214"/>
    </source>
</evidence>
<dbReference type="Gene3D" id="3.40.190.10">
    <property type="entry name" value="Periplasmic binding protein-like II"/>
    <property type="match status" value="2"/>
</dbReference>
<proteinExistence type="predicted"/>
<sequence>MEHTTSSWLAARAGRRRFLLTAAAGLAGTAVLLAACGGSDDTSSPGEGEDVTLRFTWWGSDVRHQATQEMIDAFEAEHPNITIEPEFGEWSTYWDKLATQVAANDAPDIIQMDELYLREYAGRNALLDLSAEEALDTSAYDEATLATGEFDGGLYGLSAGVNSLSIFANQSIFDEAGVELPDDETWTWEEYAELAAEITDNTPDGVYGSAAFGQNESLFTIWARQHGESLYSENDIAFSPETLASFFEPTLAMQETGAVPPASSTVEDFTIALDQNLLATNKVAMGFAWSNQLHAYTEASGEEMVLLRMPSQTGSSTENGAFYKSSMFWSVSSRTEHPEEAAMFLDFIVNSQEAGEILLAERAVPPNGAIREAITDQLSEADAQAVAYIEDIADEIGDAPAPPPVGAADTQQVFQRYASEILFERMSPQDGAEGFADELSSNLASAG</sequence>
<accession>A0A6L9S9F3</accession>
<evidence type="ECO:0000256" key="1">
    <source>
        <dbReference type="SAM" id="SignalP"/>
    </source>
</evidence>
<organism evidence="2 3">
    <name type="scientific">Phytoactinopolyspora halotolerans</name>
    <dbReference type="NCBI Taxonomy" id="1981512"/>
    <lineage>
        <taxon>Bacteria</taxon>
        <taxon>Bacillati</taxon>
        <taxon>Actinomycetota</taxon>
        <taxon>Actinomycetes</taxon>
        <taxon>Jiangellales</taxon>
        <taxon>Jiangellaceae</taxon>
        <taxon>Phytoactinopolyspora</taxon>
    </lineage>
</organism>
<keyword evidence="3" id="KW-1185">Reference proteome</keyword>
<dbReference type="CDD" id="cd13585">
    <property type="entry name" value="PBP2_TMBP_like"/>
    <property type="match status" value="1"/>
</dbReference>
<keyword evidence="1" id="KW-0732">Signal</keyword>
<dbReference type="EMBL" id="JAAGOA010000011">
    <property type="protein sequence ID" value="NEE01856.1"/>
    <property type="molecule type" value="Genomic_DNA"/>
</dbReference>
<dbReference type="SUPFAM" id="SSF53850">
    <property type="entry name" value="Periplasmic binding protein-like II"/>
    <property type="match status" value="1"/>
</dbReference>
<gene>
    <name evidence="2" type="ORF">G1H10_16910</name>
</gene>
<comment type="caution">
    <text evidence="2">The sequence shown here is derived from an EMBL/GenBank/DDBJ whole genome shotgun (WGS) entry which is preliminary data.</text>
</comment>
<dbReference type="Pfam" id="PF01547">
    <property type="entry name" value="SBP_bac_1"/>
    <property type="match status" value="1"/>
</dbReference>
<protein>
    <submittedName>
        <fullName evidence="2">Sugar ABC transporter substrate-binding protein</fullName>
    </submittedName>
</protein>
<dbReference type="AlphaFoldDB" id="A0A6L9S9F3"/>
<name>A0A6L9S9F3_9ACTN</name>
<dbReference type="PANTHER" id="PTHR43649:SF11">
    <property type="entry name" value="ABC TRANSPORTER SUBSTRATE-BINDING PROTEIN YESO-RELATED"/>
    <property type="match status" value="1"/>
</dbReference>
<evidence type="ECO:0000313" key="2">
    <source>
        <dbReference type="EMBL" id="NEE01856.1"/>
    </source>
</evidence>
<dbReference type="InterPro" id="IPR050490">
    <property type="entry name" value="Bact_solute-bd_prot1"/>
</dbReference>
<dbReference type="RefSeq" id="WP_163739862.1">
    <property type="nucleotide sequence ID" value="NZ_JAAGOA010000011.1"/>
</dbReference>